<dbReference type="InterPro" id="IPR016024">
    <property type="entry name" value="ARM-type_fold"/>
</dbReference>
<dbReference type="PANTHER" id="PTHR48287">
    <property type="entry name" value="ARM REPEAT SUPERFAMILY PROTEIN"/>
    <property type="match status" value="1"/>
</dbReference>
<evidence type="ECO:0000256" key="3">
    <source>
        <dbReference type="ARBA" id="ARBA00023242"/>
    </source>
</evidence>
<feature type="domain" description="RRP12 HEAT" evidence="5">
    <location>
        <begin position="541"/>
        <end position="812"/>
    </location>
</feature>
<feature type="domain" description="RRP12 N-terminal HEAT" evidence="6">
    <location>
        <begin position="172"/>
        <end position="320"/>
    </location>
</feature>
<dbReference type="Pfam" id="PF25772">
    <property type="entry name" value="HEAT_RRP12_N"/>
    <property type="match status" value="1"/>
</dbReference>
<gene>
    <name evidence="7" type="ORF">Pmani_013276</name>
</gene>
<evidence type="ECO:0000259" key="5">
    <source>
        <dbReference type="Pfam" id="PF08161"/>
    </source>
</evidence>
<dbReference type="InterPro" id="IPR057860">
    <property type="entry name" value="HEAT_RRP12_N"/>
</dbReference>
<dbReference type="EMBL" id="JAWZYT010001111">
    <property type="protein sequence ID" value="KAK4315516.1"/>
    <property type="molecule type" value="Genomic_DNA"/>
</dbReference>
<evidence type="ECO:0000313" key="8">
    <source>
        <dbReference type="Proteomes" id="UP001292094"/>
    </source>
</evidence>
<feature type="region of interest" description="Disordered" evidence="4">
    <location>
        <begin position="905"/>
        <end position="927"/>
    </location>
</feature>
<dbReference type="Pfam" id="PF08161">
    <property type="entry name" value="RRP12_HEAT"/>
    <property type="match status" value="1"/>
</dbReference>
<organism evidence="7 8">
    <name type="scientific">Petrolisthes manimaculis</name>
    <dbReference type="NCBI Taxonomy" id="1843537"/>
    <lineage>
        <taxon>Eukaryota</taxon>
        <taxon>Metazoa</taxon>
        <taxon>Ecdysozoa</taxon>
        <taxon>Arthropoda</taxon>
        <taxon>Crustacea</taxon>
        <taxon>Multicrustacea</taxon>
        <taxon>Malacostraca</taxon>
        <taxon>Eumalacostraca</taxon>
        <taxon>Eucarida</taxon>
        <taxon>Decapoda</taxon>
        <taxon>Pleocyemata</taxon>
        <taxon>Anomura</taxon>
        <taxon>Galatheoidea</taxon>
        <taxon>Porcellanidae</taxon>
        <taxon>Petrolisthes</taxon>
    </lineage>
</organism>
<feature type="region of interest" description="Disordered" evidence="4">
    <location>
        <begin position="1226"/>
        <end position="1265"/>
    </location>
</feature>
<feature type="region of interest" description="Disordered" evidence="4">
    <location>
        <begin position="1347"/>
        <end position="1415"/>
    </location>
</feature>
<accession>A0AAE1UCB7</accession>
<dbReference type="SUPFAM" id="SSF48371">
    <property type="entry name" value="ARM repeat"/>
    <property type="match status" value="1"/>
</dbReference>
<feature type="compositionally biased region" description="Basic residues" evidence="4">
    <location>
        <begin position="1457"/>
        <end position="1471"/>
    </location>
</feature>
<feature type="region of interest" description="Disordered" evidence="4">
    <location>
        <begin position="1188"/>
        <end position="1214"/>
    </location>
</feature>
<name>A0AAE1UCB7_9EUCA</name>
<dbReference type="GO" id="GO:0005634">
    <property type="term" value="C:nucleus"/>
    <property type="evidence" value="ECO:0007669"/>
    <property type="project" value="UniProtKB-SubCell"/>
</dbReference>
<dbReference type="Proteomes" id="UP001292094">
    <property type="component" value="Unassembled WGS sequence"/>
</dbReference>
<evidence type="ECO:0000256" key="1">
    <source>
        <dbReference type="ARBA" id="ARBA00004123"/>
    </source>
</evidence>
<feature type="compositionally biased region" description="Basic and acidic residues" evidence="4">
    <location>
        <begin position="910"/>
        <end position="927"/>
    </location>
</feature>
<feature type="region of interest" description="Disordered" evidence="4">
    <location>
        <begin position="1449"/>
        <end position="1471"/>
    </location>
</feature>
<feature type="compositionally biased region" description="Basic and acidic residues" evidence="4">
    <location>
        <begin position="1383"/>
        <end position="1415"/>
    </location>
</feature>
<keyword evidence="3" id="KW-0539">Nucleus</keyword>
<feature type="compositionally biased region" description="Polar residues" evidence="4">
    <location>
        <begin position="1350"/>
        <end position="1371"/>
    </location>
</feature>
<feature type="compositionally biased region" description="Basic residues" evidence="4">
    <location>
        <begin position="18"/>
        <end position="30"/>
    </location>
</feature>
<feature type="region of interest" description="Disordered" evidence="4">
    <location>
        <begin position="93"/>
        <end position="116"/>
    </location>
</feature>
<keyword evidence="8" id="KW-1185">Reference proteome</keyword>
<comment type="similarity">
    <text evidence="2">Belongs to the RRP12 family.</text>
</comment>
<feature type="compositionally biased region" description="Acidic residues" evidence="4">
    <location>
        <begin position="1226"/>
        <end position="1237"/>
    </location>
</feature>
<comment type="subcellular location">
    <subcellularLocation>
        <location evidence="1">Nucleus</location>
    </subcellularLocation>
</comment>
<evidence type="ECO:0000259" key="6">
    <source>
        <dbReference type="Pfam" id="PF25772"/>
    </source>
</evidence>
<dbReference type="InterPro" id="IPR052087">
    <property type="entry name" value="RRP12"/>
</dbReference>
<evidence type="ECO:0000256" key="2">
    <source>
        <dbReference type="ARBA" id="ARBA00007690"/>
    </source>
</evidence>
<feature type="compositionally biased region" description="Basic and acidic residues" evidence="4">
    <location>
        <begin position="1192"/>
        <end position="1203"/>
    </location>
</feature>
<evidence type="ECO:0008006" key="9">
    <source>
        <dbReference type="Google" id="ProtNLM"/>
    </source>
</evidence>
<comment type="caution">
    <text evidence="7">The sequence shown here is derived from an EMBL/GenBank/DDBJ whole genome shotgun (WGS) entry which is preliminary data.</text>
</comment>
<reference evidence="7" key="1">
    <citation type="submission" date="2023-11" db="EMBL/GenBank/DDBJ databases">
        <title>Genome assemblies of two species of porcelain crab, Petrolisthes cinctipes and Petrolisthes manimaculis (Anomura: Porcellanidae).</title>
        <authorList>
            <person name="Angst P."/>
        </authorList>
    </citation>
    <scope>NUCLEOTIDE SEQUENCE</scope>
    <source>
        <strain evidence="7">PB745_02</strain>
        <tissue evidence="7">Gill</tissue>
    </source>
</reference>
<protein>
    <recommendedName>
        <fullName evidence="9">RRP12-like protein</fullName>
    </recommendedName>
</protein>
<dbReference type="Gene3D" id="1.25.10.10">
    <property type="entry name" value="Leucine-rich Repeat Variant"/>
    <property type="match status" value="1"/>
</dbReference>
<feature type="region of interest" description="Disordered" evidence="4">
    <location>
        <begin position="18"/>
        <end position="41"/>
    </location>
</feature>
<sequence>MVGSDDIYSIDKVKMRLSKKTSGKGHRWKKGQSCVSNPGNNKHRVAARGTFFQRVEGSNLTQKAVAQHEAAFRQQGSSGARSVKSMVAGSSVVALGGSETDNKQIEEPGGQQTREEELQLAPEGLEKQMEELSVDEDDLKSAGRSFNTFATNITTCTIPAFEKFFRNFSVNSELHTRMLAIHAAAQEYLKESNTPETSTSYFCSLLVSLEGVSDSEADTAATLALMARVMRRVAPAVLQARFGAVSSQLNDVLTKYHDSDNTTLITNALGSLSVVLRGQERAQWSYSSTLNLLDKLLSFTMHPKPKIRRAAQYNASAILKGSSFILEENKKQEDAMEQQQGKEEDSTKEENTMQGENLEKNMSVKEKTRNGHEHNPTILHPAAGHVADFCISQVHAATETNNLKTRLHLLVLLRQVIQTFPRKKVKSVCEMLLSLMQLGRSLTNTCAMQALYSLLASHPAPDILPLDTNVALVMALTGRVAGRHPGQAAMAIVPGKNDPQPASAWITVVTVALINLCKLSHEEGLIHVTHWVQQLIPYWHSDHKDIHEKVYQSVEAVLHACKEECGQEYLSGVRGGQVEAIMNGLVGALSLQYQPAWNQVFQTLGVALEVLGPPCPALACPCLATLCQLMANPELPHRGALERAIGSGVKALGPQALMEVVPLNVTGDITVDETSLWTLPLMTRYLGTDCGTPPSLCYFVDYFMPRAAHCHQLAETYTKQNPPSPLLARTYKQVEVQIWNSLPGWCRGAQDAQQALTRESFARVLCEHVRNRSDTRLCILEALRIMLSSPHSPPLLSSYAKNYIPALFNVYLSGAELAPETESVNQPSTGQRHAALATVKAFLGVIEVALVGRLMDQIMTRYKDSSTDPARCQALMDLARVFLPRLDHQQLDKIYSTALVALGEDTQSEDPGKGKGKDQLKRKGSHKEQKAAYRLLEELLTTNTPAAHNFMATKLDGLITTLASGIANAAPPARPPRLRCLNHILQQLPEDLDMTLHSSLLAQVVGECVMCCSPTSSKATRKAAFTLLAQVGVTIQRLEKCSAEDTVRSGLKLLLAGLVGSPALAASTLLAITALTYQYKDVMPQDALDQLMKETCSMLKCSSREIIGACLSFHKSCLAIFPPQLMSAHVETLVAAIGGMQDDCQRKFRIKTRDIFDRLLRKFGADYVTALVPKGSVLEKRLRNLRKAAARKQRDRDSKKDTQDDQDEEFTSRALPASLEEILAEIDIDDDEEDDDNKEEKGKKGSKGKGKAVEKGGKKKKAKSTTWIKEDDEEIVDLLDASAGQAIISGAPKTGHGAVAKQRSAFEMDKDSGKLIITDDNTTNQENKMDFTEDMDEFLGLKAGAVGGRVSQTVKRQRTISEGSQNNTQDGSEGGSRAAGKVNKGDSKQQKKKTRFDYGTEFKSRKAGGDMTRKDKQAPFAYVQFNKERLNKRKKAKYDGQFSSLVRGAKRGLAGAKRGKGKITRKTGKRK</sequence>
<dbReference type="InterPro" id="IPR012978">
    <property type="entry name" value="HEAT_RRP12"/>
</dbReference>
<feature type="region of interest" description="Disordered" evidence="4">
    <location>
        <begin position="330"/>
        <end position="375"/>
    </location>
</feature>
<dbReference type="InterPro" id="IPR011989">
    <property type="entry name" value="ARM-like"/>
</dbReference>
<evidence type="ECO:0000313" key="7">
    <source>
        <dbReference type="EMBL" id="KAK4315516.1"/>
    </source>
</evidence>
<proteinExistence type="inferred from homology"/>
<dbReference type="PANTHER" id="PTHR48287:SF1">
    <property type="entry name" value="ARM REPEAT SUPERFAMILY PROTEIN"/>
    <property type="match status" value="1"/>
</dbReference>
<evidence type="ECO:0000256" key="4">
    <source>
        <dbReference type="SAM" id="MobiDB-lite"/>
    </source>
</evidence>